<accession>D6XXT0</accession>
<evidence type="ECO:0000259" key="11">
    <source>
        <dbReference type="PROSITE" id="PS50885"/>
    </source>
</evidence>
<feature type="transmembrane region" description="Helical" evidence="9">
    <location>
        <begin position="12"/>
        <end position="30"/>
    </location>
</feature>
<dbReference type="Pfam" id="PF00015">
    <property type="entry name" value="MCPsignal"/>
    <property type="match status" value="1"/>
</dbReference>
<keyword evidence="6 8" id="KW-0807">Transducer</keyword>
<dbReference type="AlphaFoldDB" id="D6XXT0"/>
<dbReference type="PANTHER" id="PTHR32089:SF112">
    <property type="entry name" value="LYSOZYME-LIKE PROTEIN-RELATED"/>
    <property type="match status" value="1"/>
</dbReference>
<dbReference type="eggNOG" id="COG0840">
    <property type="taxonomic scope" value="Bacteria"/>
</dbReference>
<dbReference type="SMART" id="SM01049">
    <property type="entry name" value="Cache_2"/>
    <property type="match status" value="1"/>
</dbReference>
<dbReference type="KEGG" id="bse:Bsel_2623"/>
<dbReference type="GO" id="GO:0007165">
    <property type="term" value="P:signal transduction"/>
    <property type="evidence" value="ECO:0007669"/>
    <property type="project" value="UniProtKB-KW"/>
</dbReference>
<reference evidence="12" key="1">
    <citation type="submission" date="2009-10" db="EMBL/GenBank/DDBJ databases">
        <title>Complete sequence of Bacillus selenitireducens MLS10.</title>
        <authorList>
            <consortium name="US DOE Joint Genome Institute"/>
            <person name="Lucas S."/>
            <person name="Copeland A."/>
            <person name="Lapidus A."/>
            <person name="Glavina del Rio T."/>
            <person name="Dalin E."/>
            <person name="Tice H."/>
            <person name="Bruce D."/>
            <person name="Goodwin L."/>
            <person name="Pitluck S."/>
            <person name="Sims D."/>
            <person name="Brettin T."/>
            <person name="Detter J.C."/>
            <person name="Han C."/>
            <person name="Larimer F."/>
            <person name="Land M."/>
            <person name="Hauser L."/>
            <person name="Kyrpides N."/>
            <person name="Ovchinnikova G."/>
            <person name="Stolz J."/>
        </authorList>
    </citation>
    <scope>NUCLEOTIDE SEQUENCE [LARGE SCALE GENOMIC DNA]</scope>
    <source>
        <strain evidence="12">MLS10</strain>
    </source>
</reference>
<comment type="subcellular location">
    <subcellularLocation>
        <location evidence="1">Cell membrane</location>
        <topology evidence="1">Multi-pass membrane protein</topology>
    </subcellularLocation>
</comment>
<dbReference type="Pfam" id="PF17200">
    <property type="entry name" value="sCache_2"/>
    <property type="match status" value="1"/>
</dbReference>
<evidence type="ECO:0000256" key="6">
    <source>
        <dbReference type="ARBA" id="ARBA00023224"/>
    </source>
</evidence>
<evidence type="ECO:0000256" key="8">
    <source>
        <dbReference type="PROSITE-ProRule" id="PRU00284"/>
    </source>
</evidence>
<evidence type="ECO:0000256" key="9">
    <source>
        <dbReference type="SAM" id="Phobius"/>
    </source>
</evidence>
<dbReference type="Gene3D" id="1.10.287.950">
    <property type="entry name" value="Methyl-accepting chemotaxis protein"/>
    <property type="match status" value="1"/>
</dbReference>
<evidence type="ECO:0000256" key="4">
    <source>
        <dbReference type="ARBA" id="ARBA00022989"/>
    </source>
</evidence>
<dbReference type="SUPFAM" id="SSF58104">
    <property type="entry name" value="Methyl-accepting chemotaxis protein (MCP) signaling domain"/>
    <property type="match status" value="1"/>
</dbReference>
<dbReference type="GO" id="GO:0005886">
    <property type="term" value="C:plasma membrane"/>
    <property type="evidence" value="ECO:0007669"/>
    <property type="project" value="UniProtKB-SubCell"/>
</dbReference>
<keyword evidence="5 9" id="KW-0472">Membrane</keyword>
<dbReference type="EMBL" id="CP001791">
    <property type="protein sequence ID" value="ADI00123.1"/>
    <property type="molecule type" value="Genomic_DNA"/>
</dbReference>
<proteinExistence type="inferred from homology"/>
<evidence type="ECO:0000256" key="1">
    <source>
        <dbReference type="ARBA" id="ARBA00004651"/>
    </source>
</evidence>
<dbReference type="Gene3D" id="3.30.450.20">
    <property type="entry name" value="PAS domain"/>
    <property type="match status" value="1"/>
</dbReference>
<feature type="domain" description="HAMP" evidence="11">
    <location>
        <begin position="223"/>
        <end position="276"/>
    </location>
</feature>
<dbReference type="Proteomes" id="UP000000271">
    <property type="component" value="Chromosome"/>
</dbReference>
<evidence type="ECO:0000256" key="3">
    <source>
        <dbReference type="ARBA" id="ARBA00022692"/>
    </source>
</evidence>
<dbReference type="SMART" id="SM00304">
    <property type="entry name" value="HAMP"/>
    <property type="match status" value="1"/>
</dbReference>
<evidence type="ECO:0000256" key="7">
    <source>
        <dbReference type="ARBA" id="ARBA00029447"/>
    </source>
</evidence>
<evidence type="ECO:0000256" key="5">
    <source>
        <dbReference type="ARBA" id="ARBA00023136"/>
    </source>
</evidence>
<dbReference type="Pfam" id="PF00672">
    <property type="entry name" value="HAMP"/>
    <property type="match status" value="1"/>
</dbReference>
<dbReference type="HOGENOM" id="CLU_000445_107_19_9"/>
<feature type="domain" description="Methyl-accepting transducer" evidence="10">
    <location>
        <begin position="295"/>
        <end position="542"/>
    </location>
</feature>
<keyword evidence="3 9" id="KW-0812">Transmembrane</keyword>
<dbReference type="PROSITE" id="PS50111">
    <property type="entry name" value="CHEMOTAXIS_TRANSDUC_2"/>
    <property type="match status" value="1"/>
</dbReference>
<name>D6XXT0_BACIE</name>
<dbReference type="RefSeq" id="WP_013173544.1">
    <property type="nucleotide sequence ID" value="NC_014219.1"/>
</dbReference>
<dbReference type="SMART" id="SM00283">
    <property type="entry name" value="MA"/>
    <property type="match status" value="1"/>
</dbReference>
<keyword evidence="2" id="KW-1003">Cell membrane</keyword>
<keyword evidence="4 9" id="KW-1133">Transmembrane helix</keyword>
<dbReference type="PANTHER" id="PTHR32089">
    <property type="entry name" value="METHYL-ACCEPTING CHEMOTAXIS PROTEIN MCPB"/>
    <property type="match status" value="1"/>
</dbReference>
<feature type="transmembrane region" description="Helical" evidence="9">
    <location>
        <begin position="199"/>
        <end position="222"/>
    </location>
</feature>
<keyword evidence="13" id="KW-1185">Reference proteome</keyword>
<dbReference type="STRING" id="439292.Bsel_2623"/>
<dbReference type="InterPro" id="IPR004089">
    <property type="entry name" value="MCPsignal_dom"/>
</dbReference>
<gene>
    <name evidence="12" type="ordered locus">Bsel_2623</name>
</gene>
<organism evidence="12 13">
    <name type="scientific">Bacillus selenitireducens (strain ATCC 700615 / DSM 15326 / MLS10)</name>
    <dbReference type="NCBI Taxonomy" id="439292"/>
    <lineage>
        <taxon>Bacteria</taxon>
        <taxon>Bacillati</taxon>
        <taxon>Bacillota</taxon>
        <taxon>Bacilli</taxon>
        <taxon>Bacillales</taxon>
        <taxon>Bacillaceae</taxon>
        <taxon>Salisediminibacterium</taxon>
    </lineage>
</organism>
<evidence type="ECO:0000259" key="10">
    <source>
        <dbReference type="PROSITE" id="PS50111"/>
    </source>
</evidence>
<dbReference type="InterPro" id="IPR033480">
    <property type="entry name" value="sCache_2"/>
</dbReference>
<dbReference type="PROSITE" id="PS50885">
    <property type="entry name" value="HAMP"/>
    <property type="match status" value="1"/>
</dbReference>
<dbReference type="InterPro" id="IPR003660">
    <property type="entry name" value="HAMP_dom"/>
</dbReference>
<protein>
    <submittedName>
        <fullName evidence="12">Methyl-accepting chemotaxis sensory transducer with Cache sensor</fullName>
    </submittedName>
</protein>
<evidence type="ECO:0000313" key="13">
    <source>
        <dbReference type="Proteomes" id="UP000000271"/>
    </source>
</evidence>
<evidence type="ECO:0000256" key="2">
    <source>
        <dbReference type="ARBA" id="ARBA00022475"/>
    </source>
</evidence>
<sequence>MKQLKLTTKLFLGVLIIMVTLGALITWSVSTSTRDLAKEESEDHLRSITEGAMGVVEAAYSLVESGLKTEEEAQEFVKETLLGPMQEDGTRDFSGSQFLYGDQGYPIVWSDDYIAEMHPALEGANGEELQNPDGEYVIREIKDIAKRADSEDRIYYYAWEEPDGSVEEKVLYALYFEPWEWNLSVGAYSYEFYEAVEGALLFTVSRIILIFGVFILLSVFVVRSFVKKLNKLEVRAKQIGEGNFSGEDVVYQGEDEIASLSQSISTTSANLSSMTGRMIDTSSEIQASTEQLLASIEENQSNSDIVSGSIDSLKRAIETNTETVMEASRSIQDIVGELDVLNTSALEVNHAITNTEETSLSGMAIVKDTESSMQTSVDKLKEYGSQMASLEEKTDQITSIVNVINDISEQTNLLALNAAIEAARAGEAGKGFAVVADEVRKLAEKTAESSREIVDLIQIVQQDTKQSVSSLTGIRESINDNADSVREVTSLFDQVKVNTGNIGLKMNDVSKASEVILEKSNAASEQVASLAEESQAILEEADKINASSKEQSSSLYEMTNAVEHLNAITDTLQEEVERFKR</sequence>
<dbReference type="Gene3D" id="6.10.340.10">
    <property type="match status" value="1"/>
</dbReference>
<evidence type="ECO:0000313" key="12">
    <source>
        <dbReference type="EMBL" id="ADI00123.1"/>
    </source>
</evidence>
<comment type="similarity">
    <text evidence="7">Belongs to the methyl-accepting chemotaxis (MCP) protein family.</text>
</comment>